<gene>
    <name evidence="1" type="primary">AVEN_271701_1</name>
    <name evidence="1" type="ORF">TNCT_660561</name>
</gene>
<proteinExistence type="predicted"/>
<sequence>MGADCPKIDILIGIDNYVNILTGWVKQLKGGLTAVCTKIGWFVCGSSDEIICNKEKNAPTLCACLVVHDFNISDPWNLEAIGILDAKQNLTNAAEEEIAHDQFSSSLTRKENGRYCVGLPWLESSVEIPSSYQVAEKRLFGMTRKHRSLYKYEEYDRVFKEWLEERVIEMVPDHELNSKGHYLPHHPVFKPDSVTT</sequence>
<protein>
    <submittedName>
        <fullName evidence="1">Integrase catalytic domain-containing protein</fullName>
    </submittedName>
</protein>
<comment type="caution">
    <text evidence="1">The sequence shown here is derived from an EMBL/GenBank/DDBJ whole genome shotgun (WGS) entry which is preliminary data.</text>
</comment>
<dbReference type="EMBL" id="BMAO01036581">
    <property type="protein sequence ID" value="GFR11774.1"/>
    <property type="molecule type" value="Genomic_DNA"/>
</dbReference>
<reference evidence="1" key="1">
    <citation type="submission" date="2020-07" db="EMBL/GenBank/DDBJ databases">
        <title>Multicomponent nature underlies the extraordinary mechanical properties of spider dragline silk.</title>
        <authorList>
            <person name="Kono N."/>
            <person name="Nakamura H."/>
            <person name="Mori M."/>
            <person name="Yoshida Y."/>
            <person name="Ohtoshi R."/>
            <person name="Malay A.D."/>
            <person name="Moran D.A.P."/>
            <person name="Tomita M."/>
            <person name="Numata K."/>
            <person name="Arakawa K."/>
        </authorList>
    </citation>
    <scope>NUCLEOTIDE SEQUENCE</scope>
</reference>
<dbReference type="AlphaFoldDB" id="A0A8X6GWT0"/>
<evidence type="ECO:0000313" key="1">
    <source>
        <dbReference type="EMBL" id="GFR11774.1"/>
    </source>
</evidence>
<evidence type="ECO:0000313" key="2">
    <source>
        <dbReference type="Proteomes" id="UP000887116"/>
    </source>
</evidence>
<dbReference type="PANTHER" id="PTHR47331">
    <property type="entry name" value="PHD-TYPE DOMAIN-CONTAINING PROTEIN"/>
    <property type="match status" value="1"/>
</dbReference>
<dbReference type="OrthoDB" id="6434979at2759"/>
<dbReference type="Proteomes" id="UP000887116">
    <property type="component" value="Unassembled WGS sequence"/>
</dbReference>
<dbReference type="PANTHER" id="PTHR47331:SF5">
    <property type="entry name" value="RIBONUCLEASE H"/>
    <property type="match status" value="1"/>
</dbReference>
<name>A0A8X6GWT0_TRICU</name>
<organism evidence="1 2">
    <name type="scientific">Trichonephila clavata</name>
    <name type="common">Joro spider</name>
    <name type="synonym">Nephila clavata</name>
    <dbReference type="NCBI Taxonomy" id="2740835"/>
    <lineage>
        <taxon>Eukaryota</taxon>
        <taxon>Metazoa</taxon>
        <taxon>Ecdysozoa</taxon>
        <taxon>Arthropoda</taxon>
        <taxon>Chelicerata</taxon>
        <taxon>Arachnida</taxon>
        <taxon>Araneae</taxon>
        <taxon>Araneomorphae</taxon>
        <taxon>Entelegynae</taxon>
        <taxon>Araneoidea</taxon>
        <taxon>Nephilidae</taxon>
        <taxon>Trichonephila</taxon>
    </lineage>
</organism>
<keyword evidence="2" id="KW-1185">Reference proteome</keyword>
<accession>A0A8X6GWT0</accession>